<dbReference type="GO" id="GO:0005634">
    <property type="term" value="C:nucleus"/>
    <property type="evidence" value="ECO:0000318"/>
    <property type="project" value="GO_Central"/>
</dbReference>
<dbReference type="OrthoDB" id="18412at2759"/>
<comment type="subunit">
    <text evidence="10">Thyroid receptor interacting proteins (TRIPs) specifically interact with the ligand binding domain of the thyroid receptor (TR). Requires the presence of thyroid hormone for its interaction. Interacts with NUFIP1. Interacts (via HIT-type zinc finger) with the RUVBL1/RUVBL2 complex in the presence of ADP.</text>
</comment>
<dbReference type="AlphaFoldDB" id="B4FSW6"/>
<keyword evidence="16" id="KW-1185">Reference proteome</keyword>
<evidence type="ECO:0000256" key="1">
    <source>
        <dbReference type="ARBA" id="ARBA00004123"/>
    </source>
</evidence>
<dbReference type="EnsemblPlants" id="Zm00001eb149030_T003">
    <property type="protein sequence ID" value="Zm00001eb149030_P003"/>
    <property type="gene ID" value="Zm00001eb149030"/>
</dbReference>
<evidence type="ECO:0000256" key="10">
    <source>
        <dbReference type="ARBA" id="ARBA00046946"/>
    </source>
</evidence>
<gene>
    <name evidence="15" type="primary">LOC100500952</name>
    <name evidence="14" type="ORF">ZEAMMB73_Zm00001d042997</name>
</gene>
<dbReference type="GeneID" id="100500952"/>
<comment type="subcellular location">
    <subcellularLocation>
        <location evidence="2">Cytoplasm</location>
    </subcellularLocation>
    <subcellularLocation>
        <location evidence="1">Nucleus</location>
    </subcellularLocation>
</comment>
<dbReference type="GO" id="GO:0000463">
    <property type="term" value="P:maturation of LSU-rRNA from tricistronic rRNA transcript (SSU-rRNA, 5.8S rRNA, LSU-rRNA)"/>
    <property type="evidence" value="ECO:0000318"/>
    <property type="project" value="GO_Central"/>
</dbReference>
<dbReference type="GO" id="GO:0000492">
    <property type="term" value="P:box C/D snoRNP assembly"/>
    <property type="evidence" value="ECO:0000318"/>
    <property type="project" value="GO_Central"/>
</dbReference>
<reference evidence="13" key="1">
    <citation type="journal article" date="2009" name="PLoS Genet.">
        <title>Sequencing, mapping, and analysis of 27,455 maize full-length cDNAs.</title>
        <authorList>
            <person name="Soderlund C."/>
            <person name="Descour A."/>
            <person name="Kudrna D."/>
            <person name="Bomhoff M."/>
            <person name="Boyd L."/>
            <person name="Currie J."/>
            <person name="Angelova A."/>
            <person name="Collura K."/>
            <person name="Wissotski M."/>
            <person name="Ashley E."/>
            <person name="Morrow D."/>
            <person name="Fernandes J."/>
            <person name="Walbot V."/>
            <person name="Yu Y."/>
        </authorList>
    </citation>
    <scope>NUCLEOTIDE SEQUENCE</scope>
    <source>
        <strain evidence="13">B73</strain>
    </source>
</reference>
<dbReference type="InterPro" id="IPR007529">
    <property type="entry name" value="Znf_HIT"/>
</dbReference>
<keyword evidence="4" id="KW-0963">Cytoplasm</keyword>
<evidence type="ECO:0000256" key="3">
    <source>
        <dbReference type="ARBA" id="ARBA00021568"/>
    </source>
</evidence>
<evidence type="ECO:0000256" key="9">
    <source>
        <dbReference type="ARBA" id="ARBA00023242"/>
    </source>
</evidence>
<reference evidence="14 16" key="2">
    <citation type="submission" date="2015-12" db="EMBL/GenBank/DDBJ databases">
        <title>Update maize B73 reference genome by single molecule sequencing technologies.</title>
        <authorList>
            <consortium name="Maize Genome Sequencing Project"/>
            <person name="Ware D."/>
        </authorList>
    </citation>
    <scope>NUCLEOTIDE SEQUENCE [LARGE SCALE GENOMIC DNA]</scope>
    <source>
        <strain evidence="16">cv. B73</strain>
        <tissue evidence="14">Seedling</tissue>
    </source>
</reference>
<evidence type="ECO:0000256" key="11">
    <source>
        <dbReference type="PROSITE-ProRule" id="PRU00453"/>
    </source>
</evidence>
<dbReference type="GO" id="GO:0008270">
    <property type="term" value="F:zinc ion binding"/>
    <property type="evidence" value="ECO:0007669"/>
    <property type="project" value="UniProtKB-UniRule"/>
</dbReference>
<dbReference type="HOGENOM" id="CLU_117355_0_0_1"/>
<dbReference type="Proteomes" id="UP000007305">
    <property type="component" value="Chromosome 3"/>
</dbReference>
<evidence type="ECO:0000256" key="4">
    <source>
        <dbReference type="ARBA" id="ARBA00022490"/>
    </source>
</evidence>
<evidence type="ECO:0000256" key="6">
    <source>
        <dbReference type="ARBA" id="ARBA00022723"/>
    </source>
</evidence>
<evidence type="ECO:0000313" key="16">
    <source>
        <dbReference type="Proteomes" id="UP000007305"/>
    </source>
</evidence>
<keyword evidence="5" id="KW-0597">Phosphoprotein</keyword>
<dbReference type="PANTHER" id="PTHR13483">
    <property type="entry name" value="BOX C_D SNORNA PROTEIN 1-RELATED"/>
    <property type="match status" value="1"/>
</dbReference>
<sequence>MGDGSCCVCKEAPPKYKCPSCRTPYCSVTCFKKHKEESCQKILHQEEISKSALQEEVTLHTTCTAESPNTACPTKALEVEDLSWLVDNNRLRSLAELKGIQDALRDPELQRMILQIDGSSESEKELEKVMEGQAFREFTDKILDIVNPQE</sequence>
<keyword evidence="8" id="KW-0862">Zinc</keyword>
<dbReference type="Gramene" id="Zm00001eb149030_T003">
    <property type="protein sequence ID" value="Zm00001eb149030_P003"/>
    <property type="gene ID" value="Zm00001eb149030"/>
</dbReference>
<dbReference type="InterPro" id="IPR051639">
    <property type="entry name" value="BCD1"/>
</dbReference>
<dbReference type="EMBL" id="BT040204">
    <property type="protein sequence ID" value="ACF85209.1"/>
    <property type="molecule type" value="mRNA"/>
</dbReference>
<name>B4FSW6_MAIZE</name>
<dbReference type="EnsemblPlants" id="Zm00001eb149030_T001">
    <property type="protein sequence ID" value="Zm00001eb149030_P001"/>
    <property type="gene ID" value="Zm00001eb149030"/>
</dbReference>
<dbReference type="PANTHER" id="PTHR13483:SF11">
    <property type="entry name" value="ZINC FINGER HIT DOMAIN-CONTAINING PROTEIN 3"/>
    <property type="match status" value="1"/>
</dbReference>
<dbReference type="eggNOG" id="KOG2857">
    <property type="taxonomic scope" value="Eukaryota"/>
</dbReference>
<dbReference type="PROSITE" id="PS51083">
    <property type="entry name" value="ZF_HIT"/>
    <property type="match status" value="1"/>
</dbReference>
<keyword evidence="17" id="KW-1267">Proteomics identification</keyword>
<dbReference type="FunFam" id="3.30.60.190:FF:000003">
    <property type="entry name" value="HIT-type Zinc finger family protein"/>
    <property type="match status" value="1"/>
</dbReference>
<evidence type="ECO:0000313" key="14">
    <source>
        <dbReference type="EMBL" id="ONM36692.1"/>
    </source>
</evidence>
<feature type="domain" description="HIT-type" evidence="12">
    <location>
        <begin position="6"/>
        <end position="39"/>
    </location>
</feature>
<keyword evidence="9" id="KW-0539">Nucleus</keyword>
<dbReference type="GO" id="GO:0070761">
    <property type="term" value="C:pre-snoRNP complex"/>
    <property type="evidence" value="ECO:0000318"/>
    <property type="project" value="GO_Central"/>
</dbReference>
<dbReference type="Pfam" id="PF04438">
    <property type="entry name" value="zf-HIT"/>
    <property type="match status" value="1"/>
</dbReference>
<dbReference type="RefSeq" id="NP_001182781.1">
    <property type="nucleotide sequence ID" value="NM_001195852.1"/>
</dbReference>
<organism evidence="13">
    <name type="scientific">Zea mays</name>
    <name type="common">Maize</name>
    <dbReference type="NCBI Taxonomy" id="4577"/>
    <lineage>
        <taxon>Eukaryota</taxon>
        <taxon>Viridiplantae</taxon>
        <taxon>Streptophyta</taxon>
        <taxon>Embryophyta</taxon>
        <taxon>Tracheophyta</taxon>
        <taxon>Spermatophyta</taxon>
        <taxon>Magnoliopsida</taxon>
        <taxon>Liliopsida</taxon>
        <taxon>Poales</taxon>
        <taxon>Poaceae</taxon>
        <taxon>PACMAD clade</taxon>
        <taxon>Panicoideae</taxon>
        <taxon>Andropogonodae</taxon>
        <taxon>Andropogoneae</taxon>
        <taxon>Tripsacinae</taxon>
        <taxon>Zea</taxon>
    </lineage>
</organism>
<evidence type="ECO:0000256" key="5">
    <source>
        <dbReference type="ARBA" id="ARBA00022553"/>
    </source>
</evidence>
<dbReference type="SUPFAM" id="SSF144232">
    <property type="entry name" value="HIT/MYND zinc finger-like"/>
    <property type="match status" value="1"/>
</dbReference>
<reference evidence="15" key="3">
    <citation type="submission" date="2019-07" db="EMBL/GenBank/DDBJ databases">
        <authorList>
            <person name="Seetharam A."/>
            <person name="Woodhouse M."/>
            <person name="Cannon E."/>
        </authorList>
    </citation>
    <scope>NUCLEOTIDE SEQUENCE [LARGE SCALE GENOMIC DNA]</scope>
    <source>
        <strain evidence="15">cv. B73</strain>
    </source>
</reference>
<dbReference type="IntAct" id="B4FSW6">
    <property type="interactions" value="52"/>
</dbReference>
<dbReference type="OMA" id="CNEAQSK"/>
<dbReference type="Pfam" id="PF21373">
    <property type="entry name" value="ZNHIT3_C"/>
    <property type="match status" value="1"/>
</dbReference>
<evidence type="ECO:0000313" key="15">
    <source>
        <dbReference type="EnsemblPlants" id="Zm00001eb149030_P001"/>
    </source>
</evidence>
<dbReference type="CDD" id="cd23024">
    <property type="entry name" value="zf-HIT_ZNHIT2-3"/>
    <property type="match status" value="1"/>
</dbReference>
<dbReference type="SMR" id="B4FSW6"/>
<evidence type="ECO:0000256" key="8">
    <source>
        <dbReference type="ARBA" id="ARBA00022833"/>
    </source>
</evidence>
<dbReference type="Gramene" id="Zm00001eb149030_T001">
    <property type="protein sequence ID" value="Zm00001eb149030_P001"/>
    <property type="gene ID" value="Zm00001eb149030"/>
</dbReference>
<dbReference type="ExpressionAtlas" id="B4FSW6">
    <property type="expression patterns" value="baseline and differential"/>
</dbReference>
<protein>
    <recommendedName>
        <fullName evidence="3">Zinc finger HIT domain-containing protein 3</fullName>
    </recommendedName>
</protein>
<dbReference type="Gene3D" id="3.30.60.190">
    <property type="match status" value="1"/>
</dbReference>
<dbReference type="EMBL" id="CM007649">
    <property type="protein sequence ID" value="ONM36692.1"/>
    <property type="molecule type" value="Genomic_DNA"/>
</dbReference>
<keyword evidence="6" id="KW-0479">Metal-binding</keyword>
<keyword evidence="7 11" id="KW-0863">Zinc-finger</keyword>
<evidence type="ECO:0000256" key="2">
    <source>
        <dbReference type="ARBA" id="ARBA00004496"/>
    </source>
</evidence>
<accession>B4FSW6</accession>
<dbReference type="GO" id="GO:0005737">
    <property type="term" value="C:cytoplasm"/>
    <property type="evidence" value="ECO:0007669"/>
    <property type="project" value="UniProtKB-SubCell"/>
</dbReference>
<evidence type="ECO:0000313" key="13">
    <source>
        <dbReference type="EMBL" id="ACF85209.1"/>
    </source>
</evidence>
<dbReference type="STRING" id="4577.B4FSW6"/>
<evidence type="ECO:0007829" key="17">
    <source>
        <dbReference type="PeptideAtlas" id="B4FSW6"/>
    </source>
</evidence>
<reference evidence="15" key="4">
    <citation type="submission" date="2021-05" db="UniProtKB">
        <authorList>
            <consortium name="EnsemblPlants"/>
        </authorList>
    </citation>
    <scope>IDENTIFICATION</scope>
    <source>
        <strain evidence="15">cv. B73</strain>
    </source>
</reference>
<evidence type="ECO:0000259" key="12">
    <source>
        <dbReference type="PROSITE" id="PS51083"/>
    </source>
</evidence>
<evidence type="ECO:0000256" key="7">
    <source>
        <dbReference type="ARBA" id="ARBA00022771"/>
    </source>
</evidence>
<proteinExistence type="evidence at protein level"/>
<dbReference type="PaxDb" id="4577-GRMZM2G105307_P01"/>
<dbReference type="InterPro" id="IPR048371">
    <property type="entry name" value="ZNHIT3_C"/>
</dbReference>